<gene>
    <name evidence="4" type="ORF">IV88_GL000539</name>
</gene>
<dbReference type="AlphaFoldDB" id="A0A0R2NHS1"/>
<dbReference type="OrthoDB" id="9810250at2"/>
<dbReference type="Proteomes" id="UP000051249">
    <property type="component" value="Unassembled WGS sequence"/>
</dbReference>
<feature type="domain" description="HTH tetR-type" evidence="3">
    <location>
        <begin position="6"/>
        <end position="66"/>
    </location>
</feature>
<dbReference type="PROSITE" id="PS50977">
    <property type="entry name" value="HTH_TETR_2"/>
    <property type="match status" value="1"/>
</dbReference>
<protein>
    <recommendedName>
        <fullName evidence="3">HTH tetR-type domain-containing protein</fullName>
    </recommendedName>
</protein>
<organism evidence="4 5">
    <name type="scientific">Pediococcus argentinicus</name>
    <dbReference type="NCBI Taxonomy" id="480391"/>
    <lineage>
        <taxon>Bacteria</taxon>
        <taxon>Bacillati</taxon>
        <taxon>Bacillota</taxon>
        <taxon>Bacilli</taxon>
        <taxon>Lactobacillales</taxon>
        <taxon>Lactobacillaceae</taxon>
        <taxon>Pediococcus</taxon>
    </lineage>
</organism>
<dbReference type="PATRIC" id="fig|480391.4.peg.547"/>
<dbReference type="EMBL" id="JQCQ01000019">
    <property type="protein sequence ID" value="KRO24876.1"/>
    <property type="molecule type" value="Genomic_DNA"/>
</dbReference>
<evidence type="ECO:0000259" key="3">
    <source>
        <dbReference type="PROSITE" id="PS50977"/>
    </source>
</evidence>
<dbReference type="PANTHER" id="PTHR43479">
    <property type="entry name" value="ACREF/ENVCD OPERON REPRESSOR-RELATED"/>
    <property type="match status" value="1"/>
</dbReference>
<reference evidence="4 5" key="1">
    <citation type="journal article" date="2015" name="Genome Announc.">
        <title>Expanding the biotechnology potential of lactobacilli through comparative genomics of 213 strains and associated genera.</title>
        <authorList>
            <person name="Sun Z."/>
            <person name="Harris H.M."/>
            <person name="McCann A."/>
            <person name="Guo C."/>
            <person name="Argimon S."/>
            <person name="Zhang W."/>
            <person name="Yang X."/>
            <person name="Jeffery I.B."/>
            <person name="Cooney J.C."/>
            <person name="Kagawa T.F."/>
            <person name="Liu W."/>
            <person name="Song Y."/>
            <person name="Salvetti E."/>
            <person name="Wrobel A."/>
            <person name="Rasinkangas P."/>
            <person name="Parkhill J."/>
            <person name="Rea M.C."/>
            <person name="O'Sullivan O."/>
            <person name="Ritari J."/>
            <person name="Douillard F.P."/>
            <person name="Paul Ross R."/>
            <person name="Yang R."/>
            <person name="Briner A.E."/>
            <person name="Felis G.E."/>
            <person name="de Vos W.M."/>
            <person name="Barrangou R."/>
            <person name="Klaenhammer T.R."/>
            <person name="Caufield P.W."/>
            <person name="Cui Y."/>
            <person name="Zhang H."/>
            <person name="O'Toole P.W."/>
        </authorList>
    </citation>
    <scope>NUCLEOTIDE SEQUENCE [LARGE SCALE GENOMIC DNA]</scope>
    <source>
        <strain evidence="4 5">DSM 23026</strain>
    </source>
</reference>
<dbReference type="SUPFAM" id="SSF46689">
    <property type="entry name" value="Homeodomain-like"/>
    <property type="match status" value="1"/>
</dbReference>
<name>A0A0R2NHS1_9LACO</name>
<comment type="caution">
    <text evidence="4">The sequence shown here is derived from an EMBL/GenBank/DDBJ whole genome shotgun (WGS) entry which is preliminary data.</text>
</comment>
<sequence length="185" mass="21311">MDKRFRKTDQLIRQTFVQLVLGQGFNQISIRTLSETAQINRQTFYAHFTDKYSLAESMIKEFMADMDKLLQNRAVTADNQLNIAESSAILIPTITELYINRNDEVRALQTITLDNNLSLNSEIQKRITAIFKLYPETKTATPFELELNVAVVMTILNHTIEKKKLPDLTEVKNSLRNLGKLFDIN</sequence>
<accession>A0A0R2NHS1</accession>
<dbReference type="GO" id="GO:0003677">
    <property type="term" value="F:DNA binding"/>
    <property type="evidence" value="ECO:0007669"/>
    <property type="project" value="UniProtKB-UniRule"/>
</dbReference>
<dbReference type="Pfam" id="PF00440">
    <property type="entry name" value="TetR_N"/>
    <property type="match status" value="1"/>
</dbReference>
<evidence type="ECO:0000256" key="1">
    <source>
        <dbReference type="ARBA" id="ARBA00023125"/>
    </source>
</evidence>
<keyword evidence="5" id="KW-1185">Reference proteome</keyword>
<keyword evidence="1 2" id="KW-0238">DNA-binding</keyword>
<evidence type="ECO:0000256" key="2">
    <source>
        <dbReference type="PROSITE-ProRule" id="PRU00335"/>
    </source>
</evidence>
<dbReference type="PANTHER" id="PTHR43479:SF7">
    <property type="entry name" value="TETR-FAMILY TRANSCRIPTIONAL REGULATOR"/>
    <property type="match status" value="1"/>
</dbReference>
<dbReference type="InterPro" id="IPR001647">
    <property type="entry name" value="HTH_TetR"/>
</dbReference>
<evidence type="ECO:0000313" key="4">
    <source>
        <dbReference type="EMBL" id="KRO24876.1"/>
    </source>
</evidence>
<dbReference type="Gene3D" id="1.10.357.10">
    <property type="entry name" value="Tetracycline Repressor, domain 2"/>
    <property type="match status" value="1"/>
</dbReference>
<feature type="DNA-binding region" description="H-T-H motif" evidence="2">
    <location>
        <begin position="29"/>
        <end position="48"/>
    </location>
</feature>
<evidence type="ECO:0000313" key="5">
    <source>
        <dbReference type="Proteomes" id="UP000051249"/>
    </source>
</evidence>
<proteinExistence type="predicted"/>
<dbReference type="RefSeq" id="WP_057799604.1">
    <property type="nucleotide sequence ID" value="NZ_BJZZ01000020.1"/>
</dbReference>
<dbReference type="InterPro" id="IPR050624">
    <property type="entry name" value="HTH-type_Tx_Regulator"/>
</dbReference>
<dbReference type="InterPro" id="IPR009057">
    <property type="entry name" value="Homeodomain-like_sf"/>
</dbReference>